<sequence length="276" mass="32543">MKKTVFVLSLLLYISWANAQNILVPTAKEDNLCGKIKQYISQSYEATKDAQGRIVKGDYLGRKLQTYNPLGDNTEMSSYGSDGSLLKQSLFMRNEKGQLLEMCRYAYDIFQAVGYSKYNEKGQLVQTDHYREGKKDDWVRHTYNKNGKIAESTQYFPNDTFRESVSYKYDKHERLVEIWNITRTQNIKAVSYTYDSKGNKREMIRYRGDKIRSKTTFNNKGDISTFTSYNEDGSEDDYRRYEYPSYDAHGNWTECISYDRNDIPQRIYIRSITYYD</sequence>
<dbReference type="RefSeq" id="WP_066427687.1">
    <property type="nucleotide sequence ID" value="NZ_CP014227.1"/>
</dbReference>
<keyword evidence="4" id="KW-1185">Reference proteome</keyword>
<dbReference type="KEGG" id="chg:AXF12_00680"/>
<dbReference type="Proteomes" id="UP000215539">
    <property type="component" value="Chromosome 1"/>
</dbReference>
<evidence type="ECO:0000313" key="3">
    <source>
        <dbReference type="EMBL" id="SNV12847.1"/>
    </source>
</evidence>
<proteinExistence type="predicted"/>
<dbReference type="EMBL" id="LT906449">
    <property type="protein sequence ID" value="SNV12847.1"/>
    <property type="molecule type" value="Genomic_DNA"/>
</dbReference>
<evidence type="ECO:0000313" key="5">
    <source>
        <dbReference type="Proteomes" id="UP000215539"/>
    </source>
</evidence>
<evidence type="ECO:0000256" key="1">
    <source>
        <dbReference type="SAM" id="SignalP"/>
    </source>
</evidence>
<dbReference type="Gene3D" id="3.90.930.1">
    <property type="match status" value="1"/>
</dbReference>
<feature type="signal peptide" evidence="1">
    <location>
        <begin position="1"/>
        <end position="19"/>
    </location>
</feature>
<evidence type="ECO:0008006" key="6">
    <source>
        <dbReference type="Google" id="ProtNLM"/>
    </source>
</evidence>
<reference evidence="3 5" key="2">
    <citation type="submission" date="2017-06" db="EMBL/GenBank/DDBJ databases">
        <authorList>
            <consortium name="Pathogen Informatics"/>
        </authorList>
    </citation>
    <scope>NUCLEOTIDE SEQUENCE [LARGE SCALE GENOMIC DNA]</scope>
    <source>
        <strain evidence="3 5">NCTC12947</strain>
    </source>
</reference>
<feature type="chain" id="PRO_5043544833" description="Sugar-binding protein" evidence="1">
    <location>
        <begin position="20"/>
        <end position="276"/>
    </location>
</feature>
<protein>
    <recommendedName>
        <fullName evidence="6">Sugar-binding protein</fullName>
    </recommendedName>
</protein>
<dbReference type="AlphaFoldDB" id="A0AAX2GYZ4"/>
<dbReference type="EMBL" id="CP014227">
    <property type="protein sequence ID" value="AMD84178.1"/>
    <property type="molecule type" value="Genomic_DNA"/>
</dbReference>
<organism evidence="3 5">
    <name type="scientific">Capnocytophaga haemolytica</name>
    <dbReference type="NCBI Taxonomy" id="45243"/>
    <lineage>
        <taxon>Bacteria</taxon>
        <taxon>Pseudomonadati</taxon>
        <taxon>Bacteroidota</taxon>
        <taxon>Flavobacteriia</taxon>
        <taxon>Flavobacteriales</taxon>
        <taxon>Flavobacteriaceae</taxon>
        <taxon>Capnocytophaga</taxon>
    </lineage>
</organism>
<keyword evidence="1" id="KW-0732">Signal</keyword>
<evidence type="ECO:0000313" key="4">
    <source>
        <dbReference type="Proteomes" id="UP000065822"/>
    </source>
</evidence>
<gene>
    <name evidence="2" type="ORF">AXF12_00680</name>
    <name evidence="3" type="ORF">SAMEA44541418_01631</name>
</gene>
<name>A0AAX2GYZ4_9FLAO</name>
<reference evidence="2 4" key="1">
    <citation type="submission" date="2016-02" db="EMBL/GenBank/DDBJ databases">
        <authorList>
            <person name="Holder M.E."/>
            <person name="Ajami N.J."/>
            <person name="Petrosino J.F."/>
        </authorList>
    </citation>
    <scope>NUCLEOTIDE SEQUENCE [LARGE SCALE GENOMIC DNA]</scope>
    <source>
        <strain evidence="2 4">CCUG 32990</strain>
    </source>
</reference>
<evidence type="ECO:0000313" key="2">
    <source>
        <dbReference type="EMBL" id="AMD84178.1"/>
    </source>
</evidence>
<dbReference type="Proteomes" id="UP000065822">
    <property type="component" value="Chromosome"/>
</dbReference>
<accession>A0AAX2GYZ4</accession>